<proteinExistence type="predicted"/>
<sequence>MASSKLSPILLFAITILVFIIVTIIGIIVLSVVAECGSSPTDEKRRRGRLDYRDIESLSFCPTRRRDKNDRTRTPNGLLHPGTRERSRLRRHPSAGHSRVDSGSTIELSPSCPALFGTGEAAVVRVTITPPTPAKRNVVYH</sequence>
<dbReference type="OrthoDB" id="3068069at2759"/>
<keyword evidence="2" id="KW-1133">Transmembrane helix</keyword>
<dbReference type="InParanoid" id="A0A067PBC0"/>
<dbReference type="AlphaFoldDB" id="A0A067PBC0"/>
<dbReference type="HOGENOM" id="CLU_1826069_0_0_1"/>
<keyword evidence="2" id="KW-0472">Membrane</keyword>
<accession>A0A067PBC0</accession>
<dbReference type="EMBL" id="KL198004">
    <property type="protein sequence ID" value="KDQ33707.1"/>
    <property type="molecule type" value="Genomic_DNA"/>
</dbReference>
<dbReference type="Proteomes" id="UP000027073">
    <property type="component" value="Unassembled WGS sequence"/>
</dbReference>
<reference evidence="4" key="1">
    <citation type="journal article" date="2014" name="Proc. Natl. Acad. Sci. U.S.A.">
        <title>Extensive sampling of basidiomycete genomes demonstrates inadequacy of the white-rot/brown-rot paradigm for wood decay fungi.</title>
        <authorList>
            <person name="Riley R."/>
            <person name="Salamov A.A."/>
            <person name="Brown D.W."/>
            <person name="Nagy L.G."/>
            <person name="Floudas D."/>
            <person name="Held B.W."/>
            <person name="Levasseur A."/>
            <person name="Lombard V."/>
            <person name="Morin E."/>
            <person name="Otillar R."/>
            <person name="Lindquist E.A."/>
            <person name="Sun H."/>
            <person name="LaButti K.M."/>
            <person name="Schmutz J."/>
            <person name="Jabbour D."/>
            <person name="Luo H."/>
            <person name="Baker S.E."/>
            <person name="Pisabarro A.G."/>
            <person name="Walton J.D."/>
            <person name="Blanchette R.A."/>
            <person name="Henrissat B."/>
            <person name="Martin F."/>
            <person name="Cullen D."/>
            <person name="Hibbett D.S."/>
            <person name="Grigoriev I.V."/>
        </authorList>
    </citation>
    <scope>NUCLEOTIDE SEQUENCE [LARGE SCALE GENOMIC DNA]</scope>
    <source>
        <strain evidence="4">PC15</strain>
    </source>
</reference>
<evidence type="ECO:0000256" key="1">
    <source>
        <dbReference type="SAM" id="MobiDB-lite"/>
    </source>
</evidence>
<evidence type="ECO:0000313" key="3">
    <source>
        <dbReference type="EMBL" id="KDQ33707.1"/>
    </source>
</evidence>
<keyword evidence="2" id="KW-0812">Transmembrane</keyword>
<feature type="transmembrane region" description="Helical" evidence="2">
    <location>
        <begin position="9"/>
        <end position="34"/>
    </location>
</feature>
<dbReference type="VEuPathDB" id="FungiDB:PLEOSDRAFT_1099669"/>
<name>A0A067PBC0_PLEO1</name>
<evidence type="ECO:0000256" key="2">
    <source>
        <dbReference type="SAM" id="Phobius"/>
    </source>
</evidence>
<gene>
    <name evidence="3" type="ORF">PLEOSDRAFT_1099669</name>
</gene>
<feature type="region of interest" description="Disordered" evidence="1">
    <location>
        <begin position="63"/>
        <end position="106"/>
    </location>
</feature>
<protein>
    <submittedName>
        <fullName evidence="3">Uncharacterized protein</fullName>
    </submittedName>
</protein>
<organism evidence="3 4">
    <name type="scientific">Pleurotus ostreatus (strain PC15)</name>
    <name type="common">Oyster mushroom</name>
    <dbReference type="NCBI Taxonomy" id="1137138"/>
    <lineage>
        <taxon>Eukaryota</taxon>
        <taxon>Fungi</taxon>
        <taxon>Dikarya</taxon>
        <taxon>Basidiomycota</taxon>
        <taxon>Agaricomycotina</taxon>
        <taxon>Agaricomycetes</taxon>
        <taxon>Agaricomycetidae</taxon>
        <taxon>Agaricales</taxon>
        <taxon>Pleurotineae</taxon>
        <taxon>Pleurotaceae</taxon>
        <taxon>Pleurotus</taxon>
    </lineage>
</organism>
<evidence type="ECO:0000313" key="4">
    <source>
        <dbReference type="Proteomes" id="UP000027073"/>
    </source>
</evidence>